<dbReference type="InterPro" id="IPR011545">
    <property type="entry name" value="DEAD/DEAH_box_helicase_dom"/>
</dbReference>
<dbReference type="Gene3D" id="2.40.10.170">
    <property type="match status" value="1"/>
</dbReference>
<evidence type="ECO:0000256" key="11">
    <source>
        <dbReference type="ARBA" id="ARBA00061399"/>
    </source>
</evidence>
<dbReference type="Gene3D" id="3.40.50.11180">
    <property type="match status" value="1"/>
</dbReference>
<feature type="compositionally biased region" description="Low complexity" evidence="14">
    <location>
        <begin position="1"/>
        <end position="14"/>
    </location>
</feature>
<keyword evidence="4 13" id="KW-0227">DNA damage</keyword>
<dbReference type="SUPFAM" id="SSF52540">
    <property type="entry name" value="P-loop containing nucleoside triphosphate hydrolases"/>
    <property type="match status" value="4"/>
</dbReference>
<comment type="function">
    <text evidence="13">Couples transcription and DNA repair by recognizing RNA polymerase (RNAP) stalled at DNA lesions. Mediates ATP-dependent release of RNAP and its truncated transcript from the DNA, and recruitment of nucleotide excision repair machinery to the damaged site.</text>
</comment>
<dbReference type="InterPro" id="IPR005118">
    <property type="entry name" value="TRCF_C"/>
</dbReference>
<dbReference type="InterPro" id="IPR037235">
    <property type="entry name" value="TRCF-like_C_D7"/>
</dbReference>
<keyword evidence="3 13" id="KW-0547">Nucleotide-binding</keyword>
<sequence>MSDQSAVPTSTPLPTAAPPVPPVPAPVPFAKAGTRFAFDGTHGSSDALLIARYFRQHHAKLPVLGVICASAVDAQRLFAEIGYFAPEARVRLLPDWETLPYDSFSPHQDLISERLATLHDLDAGRCDILIVPATTALYRMPPASFMAAYTFEFKQGQRLDEARLKSQLTLASYEHVSQVMRPGEYCVRGGLIDLFPMGSPLPYRIDLFDDQVETIRAFDPDTQRSLYPVHEVRLLPGREFPFDEAARTAFRGRWRETFEGDPSRSPIYKDIGAGVPSAGIEYYLPLFFDETATLFHYLPADTHLVMVGDLEGAIRRFTNDTKQRYAFMSHDRERPILEPSKLFLTDEDLFILAKPFARLALPAAADAGSGDWAAALPNLAVDRHADDPVMALRSFVGTASAQGQRVVLFAESPGRRETIAQLMADNGLRPQLVDSFDSFVAAASATSAPAFALAVGPLASGFLLRPDGVALVTENELYGKLARRAGRRRQEQASNVDSMVRDLSELKVGDPVVHAQHGIGRYLGLVTMDLGEGDTEFLHLEYAGDSKLYVPVAQLHVISRYSGADPDTAPLHALGSGQWDKARRKAAQQIRDTAAELLNLYARRALRQGHAFTLEPRDYDKFADSFGFEETPDQAAAIASVIADMTSGKPMDRLVCGDVGFGKTEVALRAAFIAVLGGKQVAILSPTTLLAEQHFQTFSDRFADWPVRIAELSRFKTTKEVSSSIQALNEGTVDIVIGTHKLLSPDVKFKRLGLVIIDEEHRFGVRQKEALKALRAEVDVLTLTATPIPRTLGMALEGLRDFSVIATAPQKRLAIKTFVRREEDSVVREAMLRELKRGGQVYYLHNEVETIENRKAHLEQLVPEARIVIAHGQMHERELERVMRDFVSQRANVLLCTTIIETGIDVPSANTILLHRADKFGLAQLHQLRGRVGRSHHQAYAYLMVHDPSALTKQAQRRLEAIQQMEELGSGFYLAMHDLEIRGTGEVLGDKQSGEIHEIGFQLYTDMLNDAVKALKAGKEPDLLAPLAATTEINLHIPAILPSDYCGDVQERLSLYKRLANCETSDAIDDVHEELVDRFGKLPPQAQALIETHRLRLAAKPLGVAKIDASEDAIAFQFTPNPPIDAMRIIEMVQKNRHIKLAGQDKLRIETRSPDLPVRVATIKETLRALGAPAKQATASR</sequence>
<dbReference type="Gene3D" id="3.40.50.300">
    <property type="entry name" value="P-loop containing nucleotide triphosphate hydrolases"/>
    <property type="match status" value="2"/>
</dbReference>
<evidence type="ECO:0000256" key="1">
    <source>
        <dbReference type="ARBA" id="ARBA00004496"/>
    </source>
</evidence>
<evidence type="ECO:0000313" key="17">
    <source>
        <dbReference type="EMBL" id="RKP54720.1"/>
    </source>
</evidence>
<dbReference type="GO" id="GO:0006355">
    <property type="term" value="P:regulation of DNA-templated transcription"/>
    <property type="evidence" value="ECO:0007669"/>
    <property type="project" value="UniProtKB-UniRule"/>
</dbReference>
<dbReference type="PROSITE" id="PS51194">
    <property type="entry name" value="HELICASE_CTER"/>
    <property type="match status" value="1"/>
</dbReference>
<evidence type="ECO:0000259" key="16">
    <source>
        <dbReference type="PROSITE" id="PS51194"/>
    </source>
</evidence>
<keyword evidence="7 13" id="KW-0067">ATP-binding</keyword>
<dbReference type="NCBIfam" id="TIGR00580">
    <property type="entry name" value="mfd"/>
    <property type="match status" value="1"/>
</dbReference>
<evidence type="ECO:0000256" key="12">
    <source>
        <dbReference type="ARBA" id="ARBA00070128"/>
    </source>
</evidence>
<evidence type="ECO:0000256" key="8">
    <source>
        <dbReference type="ARBA" id="ARBA00023125"/>
    </source>
</evidence>
<reference evidence="17 18" key="1">
    <citation type="submission" date="2018-10" db="EMBL/GenBank/DDBJ databases">
        <title>Robbsia sp. DHC34, isolated from soil.</title>
        <authorList>
            <person name="Gao Z.-H."/>
            <person name="Qiu L.-H."/>
        </authorList>
    </citation>
    <scope>NUCLEOTIDE SEQUENCE [LARGE SCALE GENOMIC DNA]</scope>
    <source>
        <strain evidence="17 18">DHC34</strain>
    </source>
</reference>
<gene>
    <name evidence="13 17" type="primary">mfd</name>
    <name evidence="17" type="ORF">D7S86_13830</name>
</gene>
<dbReference type="InterPro" id="IPR001650">
    <property type="entry name" value="Helicase_C-like"/>
</dbReference>
<dbReference type="PANTHER" id="PTHR47964:SF1">
    <property type="entry name" value="ATP-DEPENDENT DNA HELICASE HOMOLOG RECG, CHLOROPLASTIC"/>
    <property type="match status" value="1"/>
</dbReference>
<evidence type="ECO:0000256" key="3">
    <source>
        <dbReference type="ARBA" id="ARBA00022741"/>
    </source>
</evidence>
<name>A0A494XVX3_9BURK</name>
<dbReference type="GO" id="GO:0003678">
    <property type="term" value="F:DNA helicase activity"/>
    <property type="evidence" value="ECO:0007669"/>
    <property type="project" value="TreeGrafter"/>
</dbReference>
<proteinExistence type="inferred from homology"/>
<dbReference type="InterPro" id="IPR048635">
    <property type="entry name" value="MFD_D3"/>
</dbReference>
<dbReference type="GO" id="GO:0000716">
    <property type="term" value="P:transcription-coupled nucleotide-excision repair, DNA damage recognition"/>
    <property type="evidence" value="ECO:0007669"/>
    <property type="project" value="UniProtKB-UniRule"/>
</dbReference>
<comment type="caution">
    <text evidence="17">The sequence shown here is derived from an EMBL/GenBank/DDBJ whole genome shotgun (WGS) entry which is preliminary data.</text>
</comment>
<dbReference type="GO" id="GO:0003684">
    <property type="term" value="F:damaged DNA binding"/>
    <property type="evidence" value="ECO:0007669"/>
    <property type="project" value="InterPro"/>
</dbReference>
<dbReference type="InterPro" id="IPR004576">
    <property type="entry name" value="Mfd"/>
</dbReference>
<dbReference type="CDD" id="cd17991">
    <property type="entry name" value="DEXHc_TRCF"/>
    <property type="match status" value="1"/>
</dbReference>
<dbReference type="Pfam" id="PF21132">
    <property type="entry name" value="MFD_D3"/>
    <property type="match status" value="1"/>
</dbReference>
<dbReference type="Pfam" id="PF02559">
    <property type="entry name" value="CarD_TRCF_RID"/>
    <property type="match status" value="1"/>
</dbReference>
<evidence type="ECO:0000256" key="4">
    <source>
        <dbReference type="ARBA" id="ARBA00022763"/>
    </source>
</evidence>
<dbReference type="InterPro" id="IPR027417">
    <property type="entry name" value="P-loop_NTPase"/>
</dbReference>
<dbReference type="SUPFAM" id="SSF141259">
    <property type="entry name" value="CarD-like"/>
    <property type="match status" value="1"/>
</dbReference>
<evidence type="ECO:0000256" key="10">
    <source>
        <dbReference type="ARBA" id="ARBA00061104"/>
    </source>
</evidence>
<dbReference type="SUPFAM" id="SSF143517">
    <property type="entry name" value="TRCF domain-like"/>
    <property type="match status" value="1"/>
</dbReference>
<dbReference type="OrthoDB" id="9804325at2"/>
<dbReference type="PANTHER" id="PTHR47964">
    <property type="entry name" value="ATP-DEPENDENT DNA HELICASE HOMOLOG RECG, CHLOROPLASTIC"/>
    <property type="match status" value="1"/>
</dbReference>
<accession>A0A494XVX3</accession>
<dbReference type="AlphaFoldDB" id="A0A494XVX3"/>
<dbReference type="SMART" id="SM00490">
    <property type="entry name" value="HELICc"/>
    <property type="match status" value="1"/>
</dbReference>
<evidence type="ECO:0000256" key="2">
    <source>
        <dbReference type="ARBA" id="ARBA00022490"/>
    </source>
</evidence>
<dbReference type="Gene3D" id="3.40.50.11140">
    <property type="match status" value="1"/>
</dbReference>
<dbReference type="PROSITE" id="PS51192">
    <property type="entry name" value="HELICASE_ATP_BIND_1"/>
    <property type="match status" value="1"/>
</dbReference>
<dbReference type="SMART" id="SM00982">
    <property type="entry name" value="TRCF"/>
    <property type="match status" value="1"/>
</dbReference>
<evidence type="ECO:0000313" key="18">
    <source>
        <dbReference type="Proteomes" id="UP000270342"/>
    </source>
</evidence>
<dbReference type="RefSeq" id="WP_121087367.1">
    <property type="nucleotide sequence ID" value="NZ_RBZU01000005.1"/>
</dbReference>
<evidence type="ECO:0000256" key="14">
    <source>
        <dbReference type="SAM" id="MobiDB-lite"/>
    </source>
</evidence>
<evidence type="ECO:0000256" key="5">
    <source>
        <dbReference type="ARBA" id="ARBA00022801"/>
    </source>
</evidence>
<evidence type="ECO:0000256" key="6">
    <source>
        <dbReference type="ARBA" id="ARBA00022806"/>
    </source>
</evidence>
<feature type="region of interest" description="Disordered" evidence="14">
    <location>
        <begin position="1"/>
        <end position="21"/>
    </location>
</feature>
<protein>
    <recommendedName>
        <fullName evidence="12 13">Transcription-repair-coupling factor</fullName>
        <shortName evidence="13">TRCF</shortName>
        <ecNumber evidence="13">3.6.4.-</ecNumber>
    </recommendedName>
</protein>
<feature type="domain" description="Helicase ATP-binding" evidence="15">
    <location>
        <begin position="644"/>
        <end position="805"/>
    </location>
</feature>
<dbReference type="EC" id="3.6.4.-" evidence="13"/>
<evidence type="ECO:0000259" key="15">
    <source>
        <dbReference type="PROSITE" id="PS51192"/>
    </source>
</evidence>
<dbReference type="InterPro" id="IPR036101">
    <property type="entry name" value="CarD-like/TRCF_RID_sf"/>
</dbReference>
<dbReference type="Pfam" id="PF17757">
    <property type="entry name" value="UvrB_inter"/>
    <property type="match status" value="1"/>
</dbReference>
<keyword evidence="2 13" id="KW-0963">Cytoplasm</keyword>
<comment type="similarity">
    <text evidence="11 13">In the C-terminal section; belongs to the helicase family. RecG subfamily.</text>
</comment>
<keyword evidence="9 13" id="KW-0234">DNA repair</keyword>
<dbReference type="InterPro" id="IPR003711">
    <property type="entry name" value="CarD-like/TRCF_RID"/>
</dbReference>
<evidence type="ECO:0000256" key="9">
    <source>
        <dbReference type="ARBA" id="ARBA00023204"/>
    </source>
</evidence>
<dbReference type="HAMAP" id="MF_00969">
    <property type="entry name" value="TRCF"/>
    <property type="match status" value="1"/>
</dbReference>
<dbReference type="Gene3D" id="3.30.2060.10">
    <property type="entry name" value="Penicillin-binding protein 1b domain"/>
    <property type="match status" value="1"/>
</dbReference>
<dbReference type="GO" id="GO:0016787">
    <property type="term" value="F:hydrolase activity"/>
    <property type="evidence" value="ECO:0007669"/>
    <property type="project" value="UniProtKB-KW"/>
</dbReference>
<evidence type="ECO:0000256" key="7">
    <source>
        <dbReference type="ARBA" id="ARBA00022840"/>
    </source>
</evidence>
<dbReference type="InterPro" id="IPR047112">
    <property type="entry name" value="RecG/Mfd"/>
</dbReference>
<dbReference type="Gene3D" id="3.90.1150.50">
    <property type="entry name" value="Transcription-repair-coupling factor, D7 domain"/>
    <property type="match status" value="1"/>
</dbReference>
<comment type="similarity">
    <text evidence="10 13">In the N-terminal section; belongs to the UvrB family.</text>
</comment>
<organism evidence="17 18">
    <name type="scientific">Pararobbsia silviterrae</name>
    <dbReference type="NCBI Taxonomy" id="1792498"/>
    <lineage>
        <taxon>Bacteria</taxon>
        <taxon>Pseudomonadati</taxon>
        <taxon>Pseudomonadota</taxon>
        <taxon>Betaproteobacteria</taxon>
        <taxon>Burkholderiales</taxon>
        <taxon>Burkholderiaceae</taxon>
        <taxon>Pararobbsia</taxon>
    </lineage>
</organism>
<keyword evidence="8 13" id="KW-0238">DNA-binding</keyword>
<dbReference type="FunFam" id="3.40.50.300:FF:000300">
    <property type="entry name" value="Transcription-repair-coupling factor"/>
    <property type="match status" value="1"/>
</dbReference>
<keyword evidence="5 13" id="KW-0378">Hydrolase</keyword>
<evidence type="ECO:0000256" key="13">
    <source>
        <dbReference type="HAMAP-Rule" id="MF_00969"/>
    </source>
</evidence>
<dbReference type="FunFam" id="3.40.50.300:FF:000546">
    <property type="entry name" value="Transcription-repair-coupling factor"/>
    <property type="match status" value="1"/>
</dbReference>
<dbReference type="InterPro" id="IPR014001">
    <property type="entry name" value="Helicase_ATP-bd"/>
</dbReference>
<feature type="domain" description="Helicase C-terminal" evidence="16">
    <location>
        <begin position="827"/>
        <end position="980"/>
    </location>
</feature>
<dbReference type="Pfam" id="PF00270">
    <property type="entry name" value="DEAD"/>
    <property type="match status" value="1"/>
</dbReference>
<dbReference type="InterPro" id="IPR041471">
    <property type="entry name" value="UvrB_inter"/>
</dbReference>
<comment type="subcellular location">
    <subcellularLocation>
        <location evidence="1 13">Cytoplasm</location>
    </subcellularLocation>
</comment>
<dbReference type="SMART" id="SM00487">
    <property type="entry name" value="DEXDc"/>
    <property type="match status" value="1"/>
</dbReference>
<dbReference type="Pfam" id="PF00271">
    <property type="entry name" value="Helicase_C"/>
    <property type="match status" value="1"/>
</dbReference>
<keyword evidence="18" id="KW-1185">Reference proteome</keyword>
<dbReference type="SMART" id="SM01058">
    <property type="entry name" value="CarD_TRCF"/>
    <property type="match status" value="1"/>
</dbReference>
<dbReference type="EMBL" id="RBZU01000005">
    <property type="protein sequence ID" value="RKP54720.1"/>
    <property type="molecule type" value="Genomic_DNA"/>
</dbReference>
<dbReference type="Pfam" id="PF03461">
    <property type="entry name" value="TRCF"/>
    <property type="match status" value="1"/>
</dbReference>
<keyword evidence="6" id="KW-0347">Helicase</keyword>
<dbReference type="GO" id="GO:0005737">
    <property type="term" value="C:cytoplasm"/>
    <property type="evidence" value="ECO:0007669"/>
    <property type="project" value="UniProtKB-SubCell"/>
</dbReference>
<dbReference type="GO" id="GO:0005524">
    <property type="term" value="F:ATP binding"/>
    <property type="evidence" value="ECO:0007669"/>
    <property type="project" value="UniProtKB-UniRule"/>
</dbReference>
<dbReference type="Proteomes" id="UP000270342">
    <property type="component" value="Unassembled WGS sequence"/>
</dbReference>